<evidence type="ECO:0000259" key="1">
    <source>
        <dbReference type="PROSITE" id="PS50994"/>
    </source>
</evidence>
<dbReference type="SUPFAM" id="SSF53098">
    <property type="entry name" value="Ribonuclease H-like"/>
    <property type="match status" value="1"/>
</dbReference>
<feature type="domain" description="Integrase catalytic" evidence="1">
    <location>
        <begin position="1"/>
        <end position="113"/>
    </location>
</feature>
<dbReference type="EMBL" id="BQNB010021394">
    <property type="protein sequence ID" value="GJU05971.1"/>
    <property type="molecule type" value="Genomic_DNA"/>
</dbReference>
<dbReference type="PANTHER" id="PTHR11439">
    <property type="entry name" value="GAG-POL-RELATED RETROTRANSPOSON"/>
    <property type="match status" value="1"/>
</dbReference>
<protein>
    <submittedName>
        <fullName evidence="2">Zinc finger, CCHC-type containing protein</fullName>
    </submittedName>
</protein>
<organism evidence="2 3">
    <name type="scientific">Tanacetum coccineum</name>
    <dbReference type="NCBI Taxonomy" id="301880"/>
    <lineage>
        <taxon>Eukaryota</taxon>
        <taxon>Viridiplantae</taxon>
        <taxon>Streptophyta</taxon>
        <taxon>Embryophyta</taxon>
        <taxon>Tracheophyta</taxon>
        <taxon>Spermatophyta</taxon>
        <taxon>Magnoliopsida</taxon>
        <taxon>eudicotyledons</taxon>
        <taxon>Gunneridae</taxon>
        <taxon>Pentapetalae</taxon>
        <taxon>asterids</taxon>
        <taxon>campanulids</taxon>
        <taxon>Asterales</taxon>
        <taxon>Asteraceae</taxon>
        <taxon>Asteroideae</taxon>
        <taxon>Anthemideae</taxon>
        <taxon>Anthemidinae</taxon>
        <taxon>Tanacetum</taxon>
    </lineage>
</organism>
<dbReference type="SUPFAM" id="SSF56672">
    <property type="entry name" value="DNA/RNA polymerases"/>
    <property type="match status" value="1"/>
</dbReference>
<proteinExistence type="predicted"/>
<gene>
    <name evidence="2" type="ORF">Tco_1122401</name>
</gene>
<dbReference type="InterPro" id="IPR013103">
    <property type="entry name" value="RVT_2"/>
</dbReference>
<name>A0ABQ5J0X0_9ASTR</name>
<evidence type="ECO:0000313" key="2">
    <source>
        <dbReference type="EMBL" id="GJU05971.1"/>
    </source>
</evidence>
<reference evidence="2" key="2">
    <citation type="submission" date="2022-01" db="EMBL/GenBank/DDBJ databases">
        <authorList>
            <person name="Yamashiro T."/>
            <person name="Shiraishi A."/>
            <person name="Satake H."/>
            <person name="Nakayama K."/>
        </authorList>
    </citation>
    <scope>NUCLEOTIDE SEQUENCE</scope>
</reference>
<sequence>MLTHAGDPLFKRNLSAGGCHELSRNRTSADVPSSKDASVGIINETTTPYTSQQNGISERKNKVLKEMVNSMLSYLGLSQGFWGEALLTTCYLLNRVPNKKNRITPYELWTKRKPNLNYLRVWGFRVVVRLPDPKIKTLGERGIECIFVGYAEHSKASRFFVIEPDESVSINSIIESKDAIFDKNRFSSNPIPNLKIPNGTEDIGGSVVLEEVTEEDDPKTFNEAMKFQDVAIWKEAINDEMDSIMGNNTWVLADLPPGCKPLGCKWIFKRKLKVDGTIEKFKARLVIQGFIQKSRIYYFDTYALVARISTIRLMIAMASIHNLIIHQMDVKTTFLNGELEEEVDLTKEFLSSRFSLKDMGETNVIIGIRIKHESNGIAISQSHYIEKVLKKFNYFDCTPVSTPMDTSEKLMPNNSQAVSQLEYSRVIGCLIYTMTCRRPDIAFAIGKLSRYTSNPGTQHWQASQRVLKYLKKTMDYRLTYTGYPSVLEGYTDASWISNTEENSSTSGRVFLLGGGAISWAFKKQTCITGLIMESEFVVLAAAGKEAKDRDALCILKVSGMTDAFSGKPQERYVYTSNPGTQHWQAIQWILKYLKKTIDYRLTYTGYPLVLEGYTDAFKKQTCITGSTMESEFVALAAAGKEAEWLKNLLLEIPLWSKPLAPISIGCVSAATLTKAYSQMYNGKSRHLGVIHSMIREMITNEVIYIEFVRSQQNLADHLTKGLARDLVIKSAEGIGLKSN</sequence>
<comment type="caution">
    <text evidence="2">The sequence shown here is derived from an EMBL/GenBank/DDBJ whole genome shotgun (WGS) entry which is preliminary data.</text>
</comment>
<keyword evidence="3" id="KW-1185">Reference proteome</keyword>
<evidence type="ECO:0000313" key="3">
    <source>
        <dbReference type="Proteomes" id="UP001151760"/>
    </source>
</evidence>
<dbReference type="InterPro" id="IPR043502">
    <property type="entry name" value="DNA/RNA_pol_sf"/>
</dbReference>
<dbReference type="InterPro" id="IPR012337">
    <property type="entry name" value="RNaseH-like_sf"/>
</dbReference>
<dbReference type="Pfam" id="PF07727">
    <property type="entry name" value="RVT_2"/>
    <property type="match status" value="2"/>
</dbReference>
<accession>A0ABQ5J0X0</accession>
<reference evidence="2" key="1">
    <citation type="journal article" date="2022" name="Int. J. Mol. Sci.">
        <title>Draft Genome of Tanacetum Coccineum: Genomic Comparison of Closely Related Tanacetum-Family Plants.</title>
        <authorList>
            <person name="Yamashiro T."/>
            <person name="Shiraishi A."/>
            <person name="Nakayama K."/>
            <person name="Satake H."/>
        </authorList>
    </citation>
    <scope>NUCLEOTIDE SEQUENCE</scope>
</reference>
<dbReference type="InterPro" id="IPR001584">
    <property type="entry name" value="Integrase_cat-core"/>
</dbReference>
<dbReference type="Gene3D" id="3.30.420.10">
    <property type="entry name" value="Ribonuclease H-like superfamily/Ribonuclease H"/>
    <property type="match status" value="1"/>
</dbReference>
<dbReference type="Proteomes" id="UP001151760">
    <property type="component" value="Unassembled WGS sequence"/>
</dbReference>
<dbReference type="InterPro" id="IPR036397">
    <property type="entry name" value="RNaseH_sf"/>
</dbReference>
<dbReference type="PANTHER" id="PTHR11439:SF521">
    <property type="entry name" value="RNA-DIRECTED DNA POLYMERASE"/>
    <property type="match status" value="1"/>
</dbReference>
<dbReference type="Pfam" id="PF25597">
    <property type="entry name" value="SH3_retrovirus"/>
    <property type="match status" value="1"/>
</dbReference>
<dbReference type="InterPro" id="IPR057670">
    <property type="entry name" value="SH3_retrovirus"/>
</dbReference>
<dbReference type="PROSITE" id="PS50994">
    <property type="entry name" value="INTEGRASE"/>
    <property type="match status" value="1"/>
</dbReference>
<dbReference type="CDD" id="cd09272">
    <property type="entry name" value="RNase_HI_RT_Ty1"/>
    <property type="match status" value="1"/>
</dbReference>